<dbReference type="EMBL" id="CP073653">
    <property type="protein sequence ID" value="QUN35058.1"/>
    <property type="molecule type" value="Genomic_DNA"/>
</dbReference>
<organism evidence="1 2">
    <name type="scientific">Clostridium beijerinckii</name>
    <name type="common">Clostridium MP</name>
    <dbReference type="NCBI Taxonomy" id="1520"/>
    <lineage>
        <taxon>Bacteria</taxon>
        <taxon>Bacillati</taxon>
        <taxon>Bacillota</taxon>
        <taxon>Clostridia</taxon>
        <taxon>Eubacteriales</taxon>
        <taxon>Clostridiaceae</taxon>
        <taxon>Clostridium</taxon>
    </lineage>
</organism>
<sequence length="422" mass="47399">MGLFKKETIIEERNYAVVLSELFSASRIYISEDTIYSIPAVVEALDLICGSVSQLPIYMYKEDINGQVERVRGHRLEKVLNEENNDLEYAANYKAQMIKDLLLYGNHYSYIERNSLQVKGLHRISPKTVTIKKLADSNGVLRGASVSYSLNNITNAKDIYEFLIITKNSEDGFSGKGILSSKEILEIILSQNKVLQKALTNAVRPSGILKASGRLTKDAIDRLKQSWNNFYSGVDNTGKTVILEEGLEYKEISMSLDGLELVENKKAFDTDIKKLFGIDSITNNDELLKRVISPILVNIEGALNKSLLLEREKKEGYFLRFNTSELSRPNELEKVQIVSELLKNGLCTLNEGRAMLDINPYVDSKDDFLLLNLGSVMFKRSGDVFIPNMNAILNTDGNIGNNTIKNTNINSSNDTVNENNKE</sequence>
<dbReference type="AlphaFoldDB" id="A0AB74VF00"/>
<dbReference type="RefSeq" id="WP_077867678.1">
    <property type="nucleotide sequence ID" value="NZ_BKAK01000109.1"/>
</dbReference>
<dbReference type="GeneID" id="66347774"/>
<reference evidence="1" key="1">
    <citation type="submission" date="2021-04" db="EMBL/GenBank/DDBJ databases">
        <title>Complete genome sequence of the type strain Clostridium beijerinckii NRRL B-598.</title>
        <authorList>
            <person name="Sedlar K."/>
            <person name="Branska B."/>
            <person name="Bezdicek M."/>
            <person name="Nykrynova M."/>
            <person name="Lengerova M."/>
            <person name="Skutkova H."/>
            <person name="Patakova P."/>
        </authorList>
    </citation>
    <scope>NUCLEOTIDE SEQUENCE</scope>
    <source>
        <strain evidence="1">DSM 791</strain>
    </source>
</reference>
<name>A0AB74VF00_CLOBE</name>
<keyword evidence="2" id="KW-1185">Reference proteome</keyword>
<accession>A0AB74VF00</accession>
<protein>
    <submittedName>
        <fullName evidence="1">Phage portal protein</fullName>
    </submittedName>
</protein>
<gene>
    <name evidence="1" type="ORF">KEC93_24585</name>
</gene>
<dbReference type="InterPro" id="IPR006944">
    <property type="entry name" value="Phage/GTA_portal"/>
</dbReference>
<evidence type="ECO:0000313" key="2">
    <source>
        <dbReference type="Proteomes" id="UP000679373"/>
    </source>
</evidence>
<evidence type="ECO:0000313" key="1">
    <source>
        <dbReference type="EMBL" id="QUN35058.1"/>
    </source>
</evidence>
<dbReference type="Pfam" id="PF04860">
    <property type="entry name" value="Phage_portal"/>
    <property type="match status" value="1"/>
</dbReference>
<dbReference type="NCBIfam" id="TIGR01537">
    <property type="entry name" value="portal_HK97"/>
    <property type="match status" value="1"/>
</dbReference>
<proteinExistence type="predicted"/>
<dbReference type="InterPro" id="IPR006427">
    <property type="entry name" value="Portal_HK97"/>
</dbReference>
<dbReference type="Proteomes" id="UP000679373">
    <property type="component" value="Chromosome"/>
</dbReference>